<name>A0AAV9UZP9_9PEZI</name>
<protein>
    <submittedName>
        <fullName evidence="6">Uncharacterized protein</fullName>
    </submittedName>
</protein>
<evidence type="ECO:0000256" key="2">
    <source>
        <dbReference type="ARBA" id="ARBA00022692"/>
    </source>
</evidence>
<keyword evidence="2 5" id="KW-0812">Transmembrane</keyword>
<keyword evidence="4 5" id="KW-0472">Membrane</keyword>
<dbReference type="Pfam" id="PF14880">
    <property type="entry name" value="COX14"/>
    <property type="match status" value="1"/>
</dbReference>
<gene>
    <name evidence="6" type="ORF">TWF696_005101</name>
</gene>
<dbReference type="EMBL" id="JAVHNQ010000003">
    <property type="protein sequence ID" value="KAK6353111.1"/>
    <property type="molecule type" value="Genomic_DNA"/>
</dbReference>
<evidence type="ECO:0000256" key="4">
    <source>
        <dbReference type="ARBA" id="ARBA00023136"/>
    </source>
</evidence>
<accession>A0AAV9UZP9</accession>
<dbReference type="InterPro" id="IPR029208">
    <property type="entry name" value="COX14"/>
</dbReference>
<dbReference type="AlphaFoldDB" id="A0AAV9UZP9"/>
<evidence type="ECO:0000256" key="3">
    <source>
        <dbReference type="ARBA" id="ARBA00022989"/>
    </source>
</evidence>
<feature type="transmembrane region" description="Helical" evidence="5">
    <location>
        <begin position="84"/>
        <end position="104"/>
    </location>
</feature>
<keyword evidence="3 5" id="KW-1133">Transmembrane helix</keyword>
<evidence type="ECO:0000313" key="6">
    <source>
        <dbReference type="EMBL" id="KAK6353111.1"/>
    </source>
</evidence>
<evidence type="ECO:0000313" key="7">
    <source>
        <dbReference type="Proteomes" id="UP001375240"/>
    </source>
</evidence>
<evidence type="ECO:0000256" key="1">
    <source>
        <dbReference type="ARBA" id="ARBA00004167"/>
    </source>
</evidence>
<reference evidence="6 7" key="1">
    <citation type="submission" date="2019-10" db="EMBL/GenBank/DDBJ databases">
        <authorList>
            <person name="Palmer J.M."/>
        </authorList>
    </citation>
    <scope>NUCLEOTIDE SEQUENCE [LARGE SCALE GENOMIC DNA]</scope>
    <source>
        <strain evidence="6 7">TWF696</strain>
    </source>
</reference>
<evidence type="ECO:0000256" key="5">
    <source>
        <dbReference type="SAM" id="Phobius"/>
    </source>
</evidence>
<proteinExistence type="predicted"/>
<comment type="caution">
    <text evidence="6">The sequence shown here is derived from an EMBL/GenBank/DDBJ whole genome shotgun (WGS) entry which is preliminary data.</text>
</comment>
<dbReference type="Proteomes" id="UP001375240">
    <property type="component" value="Unassembled WGS sequence"/>
</dbReference>
<dbReference type="GO" id="GO:0016020">
    <property type="term" value="C:membrane"/>
    <property type="evidence" value="ECO:0007669"/>
    <property type="project" value="UniProtKB-SubCell"/>
</dbReference>
<organism evidence="6 7">
    <name type="scientific">Orbilia brochopaga</name>
    <dbReference type="NCBI Taxonomy" id="3140254"/>
    <lineage>
        <taxon>Eukaryota</taxon>
        <taxon>Fungi</taxon>
        <taxon>Dikarya</taxon>
        <taxon>Ascomycota</taxon>
        <taxon>Pezizomycotina</taxon>
        <taxon>Orbiliomycetes</taxon>
        <taxon>Orbiliales</taxon>
        <taxon>Orbiliaceae</taxon>
        <taxon>Orbilia</taxon>
    </lineage>
</organism>
<keyword evidence="7" id="KW-1185">Reference proteome</keyword>
<sequence length="288" mass="32776">MPPARAARTVADGARFVQNVRTRADATRFAQNVRSPPANGNGETPQQRVARLREAARRERMNQVTTFDKVVHHGRRWADTLHRATVFTIMGFSAVTVAFTVYSVSGMISQSRSNRREYMTELKAEQQRQWMGWRAAEIDEMVKTGMDREQAAMLFDEAEERRRESKTAWGRIRTWAYGGLTPAEETYMSRYELHNGRIEKQVFQKLQKEFYEKRGMELPKKDEDEEELEELERQRASGELNVTATAAAVDGIVPTVSAGDVKETAAAAKAEAKGYWSTLRSLFTGGRM</sequence>
<comment type="subcellular location">
    <subcellularLocation>
        <location evidence="1">Membrane</location>
        <topology evidence="1">Single-pass membrane protein</topology>
    </subcellularLocation>
</comment>